<protein>
    <submittedName>
        <fullName evidence="1">Uncharacterized protein</fullName>
    </submittedName>
</protein>
<proteinExistence type="predicted"/>
<evidence type="ECO:0000313" key="2">
    <source>
        <dbReference type="Proteomes" id="UP000814140"/>
    </source>
</evidence>
<evidence type="ECO:0000313" key="1">
    <source>
        <dbReference type="EMBL" id="KAI0056262.1"/>
    </source>
</evidence>
<gene>
    <name evidence="1" type="ORF">BV25DRAFT_1645765</name>
</gene>
<sequence length="164" mass="17579">MPSEHPRDVRIRCMHPGCTALASADLAYYCGPAHCALATSQANPLSLLCQNCRAHRGNLVDKATSNRFCSSACASDYAWLQARFAAHCQQPGILLNETSRPSPAGVAVSTSSIPVGTTSSVRDICIVEGCHRRAHLGPDGASYGFCSDEHRTAAFNTYYTRSSK</sequence>
<reference evidence="1" key="1">
    <citation type="submission" date="2021-03" db="EMBL/GenBank/DDBJ databases">
        <authorList>
            <consortium name="DOE Joint Genome Institute"/>
            <person name="Ahrendt S."/>
            <person name="Looney B.P."/>
            <person name="Miyauchi S."/>
            <person name="Morin E."/>
            <person name="Drula E."/>
            <person name="Courty P.E."/>
            <person name="Chicoki N."/>
            <person name="Fauchery L."/>
            <person name="Kohler A."/>
            <person name="Kuo A."/>
            <person name="Labutti K."/>
            <person name="Pangilinan J."/>
            <person name="Lipzen A."/>
            <person name="Riley R."/>
            <person name="Andreopoulos W."/>
            <person name="He G."/>
            <person name="Johnson J."/>
            <person name="Barry K.W."/>
            <person name="Grigoriev I.V."/>
            <person name="Nagy L."/>
            <person name="Hibbett D."/>
            <person name="Henrissat B."/>
            <person name="Matheny P.B."/>
            <person name="Labbe J."/>
            <person name="Martin F."/>
        </authorList>
    </citation>
    <scope>NUCLEOTIDE SEQUENCE</scope>
    <source>
        <strain evidence="1">HHB10654</strain>
    </source>
</reference>
<dbReference type="Proteomes" id="UP000814140">
    <property type="component" value="Unassembled WGS sequence"/>
</dbReference>
<dbReference type="EMBL" id="MU277268">
    <property type="protein sequence ID" value="KAI0056262.1"/>
    <property type="molecule type" value="Genomic_DNA"/>
</dbReference>
<comment type="caution">
    <text evidence="1">The sequence shown here is derived from an EMBL/GenBank/DDBJ whole genome shotgun (WGS) entry which is preliminary data.</text>
</comment>
<keyword evidence="2" id="KW-1185">Reference proteome</keyword>
<organism evidence="1 2">
    <name type="scientific">Artomyces pyxidatus</name>
    <dbReference type="NCBI Taxonomy" id="48021"/>
    <lineage>
        <taxon>Eukaryota</taxon>
        <taxon>Fungi</taxon>
        <taxon>Dikarya</taxon>
        <taxon>Basidiomycota</taxon>
        <taxon>Agaricomycotina</taxon>
        <taxon>Agaricomycetes</taxon>
        <taxon>Russulales</taxon>
        <taxon>Auriscalpiaceae</taxon>
        <taxon>Artomyces</taxon>
    </lineage>
</organism>
<reference evidence="1" key="2">
    <citation type="journal article" date="2022" name="New Phytol.">
        <title>Evolutionary transition to the ectomycorrhizal habit in the genomes of a hyperdiverse lineage of mushroom-forming fungi.</title>
        <authorList>
            <person name="Looney B."/>
            <person name="Miyauchi S."/>
            <person name="Morin E."/>
            <person name="Drula E."/>
            <person name="Courty P.E."/>
            <person name="Kohler A."/>
            <person name="Kuo A."/>
            <person name="LaButti K."/>
            <person name="Pangilinan J."/>
            <person name="Lipzen A."/>
            <person name="Riley R."/>
            <person name="Andreopoulos W."/>
            <person name="He G."/>
            <person name="Johnson J."/>
            <person name="Nolan M."/>
            <person name="Tritt A."/>
            <person name="Barry K.W."/>
            <person name="Grigoriev I.V."/>
            <person name="Nagy L.G."/>
            <person name="Hibbett D."/>
            <person name="Henrissat B."/>
            <person name="Matheny P.B."/>
            <person name="Labbe J."/>
            <person name="Martin F.M."/>
        </authorList>
    </citation>
    <scope>NUCLEOTIDE SEQUENCE</scope>
    <source>
        <strain evidence="1">HHB10654</strain>
    </source>
</reference>
<name>A0ACB8SJ67_9AGAM</name>
<accession>A0ACB8SJ67</accession>